<gene>
    <name evidence="5" type="ORF">E5083_29840</name>
</gene>
<keyword evidence="6" id="KW-1185">Reference proteome</keyword>
<evidence type="ECO:0000313" key="6">
    <source>
        <dbReference type="Proteomes" id="UP000298159"/>
    </source>
</evidence>
<protein>
    <recommendedName>
        <fullName evidence="4">Deacetylase sirtuin-type domain-containing protein</fullName>
    </recommendedName>
</protein>
<dbReference type="InterPro" id="IPR026590">
    <property type="entry name" value="Ssirtuin_cat_dom"/>
</dbReference>
<keyword evidence="1" id="KW-0520">NAD</keyword>
<feature type="domain" description="Deacetylase sirtuin-type" evidence="4">
    <location>
        <begin position="1"/>
        <end position="259"/>
    </location>
</feature>
<dbReference type="AlphaFoldDB" id="A0A4Z1CTV3"/>
<dbReference type="RefSeq" id="WP_135788799.1">
    <property type="nucleotide sequence ID" value="NZ_SRRT01000012.1"/>
</dbReference>
<dbReference type="Proteomes" id="UP000298159">
    <property type="component" value="Unassembled WGS sequence"/>
</dbReference>
<comment type="caution">
    <text evidence="2">Lacks conserved residue(s) required for the propagation of feature annotation.</text>
</comment>
<dbReference type="InterPro" id="IPR027417">
    <property type="entry name" value="P-loop_NTPase"/>
</dbReference>
<evidence type="ECO:0000256" key="2">
    <source>
        <dbReference type="PROSITE-ProRule" id="PRU00236"/>
    </source>
</evidence>
<dbReference type="Gene3D" id="3.40.50.1220">
    <property type="entry name" value="TPP-binding domain"/>
    <property type="match status" value="1"/>
</dbReference>
<dbReference type="SUPFAM" id="SSF52467">
    <property type="entry name" value="DHS-like NAD/FAD-binding domain"/>
    <property type="match status" value="1"/>
</dbReference>
<proteinExistence type="predicted"/>
<feature type="region of interest" description="Disordered" evidence="3">
    <location>
        <begin position="572"/>
        <end position="611"/>
    </location>
</feature>
<reference evidence="5 6" key="1">
    <citation type="submission" date="2019-04" db="EMBL/GenBank/DDBJ databases">
        <title>Streptomyces sp. nov. Bv016 isolated from bark of Buahinia variegata.</title>
        <authorList>
            <person name="Kanchanasin P."/>
            <person name="Tanasupawat S."/>
            <person name="Yuki M."/>
            <person name="Kudo T."/>
        </authorList>
    </citation>
    <scope>NUCLEOTIDE SEQUENCE [LARGE SCALE GENOMIC DNA]</scope>
    <source>
        <strain evidence="5 6">Bv016</strain>
    </source>
</reference>
<dbReference type="SUPFAM" id="SSF52540">
    <property type="entry name" value="P-loop containing nucleoside triphosphate hydrolases"/>
    <property type="match status" value="1"/>
</dbReference>
<evidence type="ECO:0000313" key="5">
    <source>
        <dbReference type="EMBL" id="TGN72302.1"/>
    </source>
</evidence>
<evidence type="ECO:0000256" key="1">
    <source>
        <dbReference type="ARBA" id="ARBA00023027"/>
    </source>
</evidence>
<accession>A0A4Z1CTV3</accession>
<comment type="caution">
    <text evidence="5">The sequence shown here is derived from an EMBL/GenBank/DDBJ whole genome shotgun (WGS) entry which is preliminary data.</text>
</comment>
<dbReference type="InterPro" id="IPR003593">
    <property type="entry name" value="AAA+_ATPase"/>
</dbReference>
<evidence type="ECO:0000256" key="3">
    <source>
        <dbReference type="SAM" id="MobiDB-lite"/>
    </source>
</evidence>
<evidence type="ECO:0000259" key="4">
    <source>
        <dbReference type="PROSITE" id="PS50305"/>
    </source>
</evidence>
<dbReference type="EMBL" id="SRRT01000012">
    <property type="protein sequence ID" value="TGN72302.1"/>
    <property type="molecule type" value="Genomic_DNA"/>
</dbReference>
<name>A0A4Z1CTV3_9ACTN</name>
<organism evidence="5 6">
    <name type="scientific">Streptomyces bauhiniae</name>
    <dbReference type="NCBI Taxonomy" id="2340725"/>
    <lineage>
        <taxon>Bacteria</taxon>
        <taxon>Bacillati</taxon>
        <taxon>Actinomycetota</taxon>
        <taxon>Actinomycetes</taxon>
        <taxon>Kitasatosporales</taxon>
        <taxon>Streptomycetaceae</taxon>
        <taxon>Streptomyces</taxon>
    </lineage>
</organism>
<dbReference type="GeneID" id="95451783"/>
<dbReference type="InterPro" id="IPR029035">
    <property type="entry name" value="DHS-like_NAD/FAD-binding_dom"/>
</dbReference>
<dbReference type="PROSITE" id="PS50305">
    <property type="entry name" value="SIRTUIN"/>
    <property type="match status" value="1"/>
</dbReference>
<sequence length="1125" mass="123739">MNTDVANRTAELRNRLGLGVVAVVGAGLSLSARYPTSAGLTALLWDALDAAPTARQALAAELGKPDAPAKQLMGDDFTFWDAAWRAVGSFEPAWQRFQQEMANLDRPRSAQPSAAHEALAALIHAGAIECVVSLNWDTALESAYRRQYGADIPAGILFKPHGDAARPEQPWMLPHLPGTLTPAIEDRIRRLVADHPRTLLIVGYSERDRVVVDQLIAPLDQGWRVCRIGPEARGTDDIAGPADSVLPALASGVRQQETASAWYSVPFTGKRDMGAALAGERLGPADVDACPRLMEVDLLVDALRRCHSVVLNGDSGCGKSITAYQALRDLLQDGYEVLRLRDDARRRGVGQWMADLAHYPHRKALLIDDAQDLSPDLIRELAETATQDQLVLIVAVDHVGGAVTTYRISDLAAVGTLARAMRERAHDILPQVRALDDFVGDQMGDEPLLDRLAEAARADSAWQFFYTLTGGWRRTERDALDLRGHDRADLLLLALAVAQVASVDAGVTADDLEPYAHALGRDRRWIDRSLGLLQDKHLATRNDNVLRCAHLRTAWALITWMLHPPRHQYTPPPPVGIPPIESAAAPPPASQPPAARRTPRPRTVLPHEQTEADREAAAALFRLALDSPNTPLRGAAWLIGRNHSPETWWVLRRHDTLTRARICTLAERALATPAGTEAGMAAQLLEHLMSSGKDDCIDLIREHHAQIAEWVHHVTPENGWAIGTLINALSNDDQLLTQQLLADVDPHALARLIPEGGWPHIYSTAHALDRITQGGGMPLIEKIRSAYDPSAFHALAATPPADVAAIDQLLRTLTYTNRDLTLALFEQLIPHLAAQVSRDFPLEAQNLFGTWAFLLGFAPRFLRGRRAPEPTARRLARQFVRALDPDHFADTLARPRTDNTWHNFHYFIAFAWEADPATAKAIVSRIDTDVLAAHYEQSLPAPSPNHLFAVEVLYEHRPSEARDLLERYEAQYTAIHPFLAHMTPEMTIRLLRRGLPLDLGLHQQHWASAAELLDSIAAHDAQVAAELAAANRPGFTAGLATQATDPFEGLARWVQACDRHAPAVVDEVTSQLPAGTVTAWAAALRKRNRRHEITPLVHRAARCDGPVAAEAQELIHRFPSLQRQI</sequence>
<dbReference type="SMART" id="SM00382">
    <property type="entry name" value="AAA"/>
    <property type="match status" value="1"/>
</dbReference>